<protein>
    <recommendedName>
        <fullName evidence="1">Gp5/Type VI secretion system Vgr protein OB-fold domain-containing protein</fullName>
    </recommendedName>
</protein>
<sequence length="231" mass="24972">MTYPGDPLDIVGEEVNGVMLGIVADNKDPEGLGRVKVTFPMLDDKNKSDWIRVTTLMAGGDRGVLFIPEVGDEVLIAFHLGVFRQPYVIGMLWNKDKKPPEGAKDEKNNIRKIHSRAGHEIVFDDGEKGEIAITTAKGNKIVLSDQSGTITVENGDGKKITIAKEGITVTSGQSSLDMKSSGQIEMKGQTIKISAQQMEIKATSLDVKADAQWNGESSGMLTLKGSMVKIN</sequence>
<reference evidence="2 3" key="1">
    <citation type="submission" date="2020-01" db="EMBL/GenBank/DDBJ databases">
        <title>Whole genome sequence of Heliobacterium gestii DSM 11169.</title>
        <authorList>
            <person name="Kyndt J.A."/>
            <person name="Meyer T.E."/>
        </authorList>
    </citation>
    <scope>NUCLEOTIDE SEQUENCE [LARGE SCALE GENOMIC DNA]</scope>
    <source>
        <strain evidence="2 3">DSM 11169</strain>
    </source>
</reference>
<dbReference type="InterPro" id="IPR037026">
    <property type="entry name" value="Vgr_OB-fold_dom_sf"/>
</dbReference>
<dbReference type="InterPro" id="IPR006531">
    <property type="entry name" value="Gp5/Vgr_OB"/>
</dbReference>
<organism evidence="2 3">
    <name type="scientific">Heliomicrobium gestii</name>
    <name type="common">Heliobacterium gestii</name>
    <dbReference type="NCBI Taxonomy" id="2699"/>
    <lineage>
        <taxon>Bacteria</taxon>
        <taxon>Bacillati</taxon>
        <taxon>Bacillota</taxon>
        <taxon>Clostridia</taxon>
        <taxon>Eubacteriales</taxon>
        <taxon>Heliobacteriaceae</taxon>
        <taxon>Heliomicrobium</taxon>
    </lineage>
</organism>
<dbReference type="Proteomes" id="UP000471031">
    <property type="component" value="Unassembled WGS sequence"/>
</dbReference>
<evidence type="ECO:0000313" key="2">
    <source>
        <dbReference type="EMBL" id="MZP44307.1"/>
    </source>
</evidence>
<evidence type="ECO:0000313" key="3">
    <source>
        <dbReference type="Proteomes" id="UP000471031"/>
    </source>
</evidence>
<dbReference type="SUPFAM" id="SSF69255">
    <property type="entry name" value="gp5 N-terminal domain-like"/>
    <property type="match status" value="1"/>
</dbReference>
<dbReference type="EMBL" id="WXEX01000014">
    <property type="protein sequence ID" value="MZP44307.1"/>
    <property type="molecule type" value="Genomic_DNA"/>
</dbReference>
<dbReference type="Gene3D" id="2.40.50.230">
    <property type="entry name" value="Gp5 N-terminal domain"/>
    <property type="match status" value="1"/>
</dbReference>
<feature type="domain" description="Gp5/Type VI secretion system Vgr protein OB-fold" evidence="1">
    <location>
        <begin position="20"/>
        <end position="93"/>
    </location>
</feature>
<proteinExistence type="predicted"/>
<dbReference type="Pfam" id="PF04717">
    <property type="entry name" value="Phage_base_V"/>
    <property type="match status" value="1"/>
</dbReference>
<accession>A0A845LBX0</accession>
<gene>
    <name evidence="2" type="ORF">GTO89_14830</name>
</gene>
<keyword evidence="3" id="KW-1185">Reference proteome</keyword>
<dbReference type="RefSeq" id="WP_161262871.1">
    <property type="nucleotide sequence ID" value="NZ_JAFBDC010000014.1"/>
</dbReference>
<dbReference type="OrthoDB" id="9762420at2"/>
<comment type="caution">
    <text evidence="2">The sequence shown here is derived from an EMBL/GenBank/DDBJ whole genome shotgun (WGS) entry which is preliminary data.</text>
</comment>
<dbReference type="AlphaFoldDB" id="A0A845LBX0"/>
<evidence type="ECO:0000259" key="1">
    <source>
        <dbReference type="Pfam" id="PF04717"/>
    </source>
</evidence>
<name>A0A845LBX0_HELGE</name>
<dbReference type="SUPFAM" id="SSF69349">
    <property type="entry name" value="Phage fibre proteins"/>
    <property type="match status" value="1"/>
</dbReference>